<evidence type="ECO:0000256" key="9">
    <source>
        <dbReference type="SAM" id="MobiDB-lite"/>
    </source>
</evidence>
<feature type="region of interest" description="Disordered" evidence="9">
    <location>
        <begin position="79"/>
        <end position="129"/>
    </location>
</feature>
<dbReference type="KEGG" id="xtr:100487273"/>
<dbReference type="InterPro" id="IPR008271">
    <property type="entry name" value="Ser/Thr_kinase_AS"/>
</dbReference>
<evidence type="ECO:0000256" key="6">
    <source>
        <dbReference type="ARBA" id="ARBA00022840"/>
    </source>
</evidence>
<dbReference type="CDD" id="cd05123">
    <property type="entry name" value="STKc_AGC"/>
    <property type="match status" value="1"/>
</dbReference>
<dbReference type="PROSITE" id="PS50011">
    <property type="entry name" value="PROTEIN_KINASE_DOM"/>
    <property type="match status" value="1"/>
</dbReference>
<dbReference type="InterPro" id="IPR017441">
    <property type="entry name" value="Protein_kinase_ATP_BS"/>
</dbReference>
<reference evidence="13" key="1">
    <citation type="submission" date="2025-08" db="UniProtKB">
        <authorList>
            <consortium name="RefSeq"/>
        </authorList>
    </citation>
    <scope>IDENTIFICATION</scope>
    <source>
        <strain evidence="13">Nigerian</strain>
        <tissue evidence="13">Liver and blood</tissue>
    </source>
</reference>
<dbReference type="AlphaFoldDB" id="A0A8J1JW53"/>
<dbReference type="Gene3D" id="3.30.200.20">
    <property type="entry name" value="Phosphorylase Kinase, domain 1"/>
    <property type="match status" value="1"/>
</dbReference>
<evidence type="ECO:0000259" key="11">
    <source>
        <dbReference type="PROSITE" id="PS50011"/>
    </source>
</evidence>
<evidence type="ECO:0000313" key="12">
    <source>
        <dbReference type="Proteomes" id="UP000008143"/>
    </source>
</evidence>
<feature type="transmembrane region" description="Helical" evidence="10">
    <location>
        <begin position="6"/>
        <end position="28"/>
    </location>
</feature>
<dbReference type="Pfam" id="PF00069">
    <property type="entry name" value="Pkinase"/>
    <property type="match status" value="1"/>
</dbReference>
<dbReference type="GO" id="GO:0035556">
    <property type="term" value="P:intracellular signal transduction"/>
    <property type="evidence" value="ECO:0000318"/>
    <property type="project" value="GO_Central"/>
</dbReference>
<keyword evidence="2" id="KW-0597">Phosphoprotein</keyword>
<dbReference type="InterPro" id="IPR011009">
    <property type="entry name" value="Kinase-like_dom_sf"/>
</dbReference>
<keyword evidence="10" id="KW-0812">Transmembrane</keyword>
<evidence type="ECO:0000256" key="7">
    <source>
        <dbReference type="PROSITE-ProRule" id="PRU10141"/>
    </source>
</evidence>
<evidence type="ECO:0000256" key="8">
    <source>
        <dbReference type="SAM" id="Coils"/>
    </source>
</evidence>
<dbReference type="Xenbase" id="XB-GENE-29078691">
    <property type="gene designation" value="LOC100487273"/>
</dbReference>
<keyword evidence="10" id="KW-1133">Transmembrane helix</keyword>
<dbReference type="Gene3D" id="1.10.510.10">
    <property type="entry name" value="Transferase(Phosphotransferase) domain 1"/>
    <property type="match status" value="1"/>
</dbReference>
<sequence>MRSLVVAINFILNYLFSHLEFIIMTQIFQKIFRKIFRRKIKKCSIDSEAAPEEIPEKIVGKVKDKELISPLTPEKFYEEKVDVPAQKQTESGDNGMEATPSIPPGPKPEDDLERELQGNSVEDTALEPEHIEAIKKKLQEEIKQRMEEKLKQKREKEAIKKKLQEEIELRTEEKLKQKREMESGDQAAPRIPPEAKEAIKKKLQKVIKRKMKEKLKGKGEMESGDQPPPRIPPETKEAIKKQLQEEVKQRMEEKVIEKERTWAERTAKETPTQMVKAFNWHGSLDWLFKCCQYTGISGKTQAANGKIEFKFPTGPSKRQKTFANPEKQENPRFDSTIERVNRITSPPNVITRFVPGTAPTIEDFRLQSLLGEGAFGKVYRAQHRKTGKTVAIKAIESRCLDITFAYAVVLREQRILQLAKIENCPFLTTLFASFRTEHYICLAMDFAEGGDLLSLLGDHAISQERAVFYSACMVLGLKFLHDRNIAHRDIKLENVLLDRDGYAKLTDFGISKEGIGFSDITKTQCGTAFYMAPEIFTFPQYTRSVDWWALGVAIYRMLVGKFPFEGEKKDRIIINITCRQPTYPPDLPVESRNLLVQLLNKSPEERLGSGINGTEDIMNSEFYKVSCLGILLSGHVWGNVVSVIPSLLLPYKVSLCPMCMDLLYVPAGNSISVACKYSNNRHLYFSSFIGI</sequence>
<proteinExistence type="predicted"/>
<dbReference type="InterPro" id="IPR045270">
    <property type="entry name" value="STKc_AGC"/>
</dbReference>
<feature type="domain" description="Protein kinase" evidence="11">
    <location>
        <begin position="364"/>
        <end position="623"/>
    </location>
</feature>
<feature type="binding site" evidence="7">
    <location>
        <position position="393"/>
    </location>
    <ligand>
        <name>ATP</name>
        <dbReference type="ChEBI" id="CHEBI:30616"/>
    </ligand>
</feature>
<evidence type="ECO:0000313" key="14">
    <source>
        <dbReference type="Xenbase" id="XB-GENE-29078691"/>
    </source>
</evidence>
<dbReference type="InterPro" id="IPR000719">
    <property type="entry name" value="Prot_kinase_dom"/>
</dbReference>
<dbReference type="AGR" id="Xenbase:XB-GENE-29078691"/>
<evidence type="ECO:0000256" key="5">
    <source>
        <dbReference type="ARBA" id="ARBA00022777"/>
    </source>
</evidence>
<dbReference type="PANTHER" id="PTHR24351">
    <property type="entry name" value="RIBOSOMAL PROTEIN S6 KINASE"/>
    <property type="match status" value="1"/>
</dbReference>
<dbReference type="OrthoDB" id="63267at2759"/>
<feature type="coiled-coil region" evidence="8">
    <location>
        <begin position="131"/>
        <end position="180"/>
    </location>
</feature>
<keyword evidence="12" id="KW-1185">Reference proteome</keyword>
<protein>
    <submittedName>
        <fullName evidence="13">Protein kinase C beta type isoform X1</fullName>
    </submittedName>
</protein>
<dbReference type="FunFam" id="1.10.510.10:FF:000210">
    <property type="entry name" value="Non-specific serine/threonine protein kinase"/>
    <property type="match status" value="1"/>
</dbReference>
<dbReference type="Proteomes" id="UP000008143">
    <property type="component" value="Chromosome 7"/>
</dbReference>
<keyword evidence="3" id="KW-0808">Transferase</keyword>
<keyword evidence="4 7" id="KW-0547">Nucleotide-binding</keyword>
<feature type="region of interest" description="Disordered" evidence="9">
    <location>
        <begin position="213"/>
        <end position="234"/>
    </location>
</feature>
<organism evidence="12 13">
    <name type="scientific">Xenopus tropicalis</name>
    <name type="common">Western clawed frog</name>
    <name type="synonym">Silurana tropicalis</name>
    <dbReference type="NCBI Taxonomy" id="8364"/>
    <lineage>
        <taxon>Eukaryota</taxon>
        <taxon>Metazoa</taxon>
        <taxon>Chordata</taxon>
        <taxon>Craniata</taxon>
        <taxon>Vertebrata</taxon>
        <taxon>Euteleostomi</taxon>
        <taxon>Amphibia</taxon>
        <taxon>Batrachia</taxon>
        <taxon>Anura</taxon>
        <taxon>Pipoidea</taxon>
        <taxon>Pipidae</taxon>
        <taxon>Xenopodinae</taxon>
        <taxon>Xenopus</taxon>
        <taxon>Silurana</taxon>
    </lineage>
</organism>
<accession>A0A8J1JW53</accession>
<keyword evidence="6 7" id="KW-0067">ATP-binding</keyword>
<dbReference type="RefSeq" id="XP_031761260.1">
    <property type="nucleotide sequence ID" value="XM_031905400.1"/>
</dbReference>
<evidence type="ECO:0000256" key="1">
    <source>
        <dbReference type="ARBA" id="ARBA00022527"/>
    </source>
</evidence>
<dbReference type="SMART" id="SM00220">
    <property type="entry name" value="S_TKc"/>
    <property type="match status" value="1"/>
</dbReference>
<gene>
    <name evidence="13 14" type="primary">LOC100487273</name>
</gene>
<evidence type="ECO:0000313" key="13">
    <source>
        <dbReference type="RefSeq" id="XP_031761260.1"/>
    </source>
</evidence>
<evidence type="ECO:0000256" key="2">
    <source>
        <dbReference type="ARBA" id="ARBA00022553"/>
    </source>
</evidence>
<dbReference type="OMA" id="ENPRHII"/>
<name>A0A8J1JW53_XENTR</name>
<keyword evidence="8" id="KW-0175">Coiled coil</keyword>
<evidence type="ECO:0000256" key="4">
    <source>
        <dbReference type="ARBA" id="ARBA00022741"/>
    </source>
</evidence>
<dbReference type="PROSITE" id="PS00107">
    <property type="entry name" value="PROTEIN_KINASE_ATP"/>
    <property type="match status" value="1"/>
</dbReference>
<keyword evidence="1" id="KW-0723">Serine/threonine-protein kinase</keyword>
<dbReference type="GO" id="GO:0005524">
    <property type="term" value="F:ATP binding"/>
    <property type="evidence" value="ECO:0007669"/>
    <property type="project" value="UniProtKB-UniRule"/>
</dbReference>
<evidence type="ECO:0000256" key="3">
    <source>
        <dbReference type="ARBA" id="ARBA00022679"/>
    </source>
</evidence>
<dbReference type="SUPFAM" id="SSF56112">
    <property type="entry name" value="Protein kinase-like (PK-like)"/>
    <property type="match status" value="1"/>
</dbReference>
<dbReference type="GeneID" id="100487273"/>
<dbReference type="GO" id="GO:0004674">
    <property type="term" value="F:protein serine/threonine kinase activity"/>
    <property type="evidence" value="ECO:0000318"/>
    <property type="project" value="GO_Central"/>
</dbReference>
<dbReference type="PROSITE" id="PS00108">
    <property type="entry name" value="PROTEIN_KINASE_ST"/>
    <property type="match status" value="1"/>
</dbReference>
<keyword evidence="5 13" id="KW-0418">Kinase</keyword>
<dbReference type="FunFam" id="3.30.200.20:FF:000474">
    <property type="entry name" value="Serine/threonine-protein kinase N2-like"/>
    <property type="match status" value="1"/>
</dbReference>
<evidence type="ECO:0000256" key="10">
    <source>
        <dbReference type="SAM" id="Phobius"/>
    </source>
</evidence>
<keyword evidence="10" id="KW-0472">Membrane</keyword>